<feature type="transmembrane region" description="Helical" evidence="6">
    <location>
        <begin position="125"/>
        <end position="147"/>
    </location>
</feature>
<dbReference type="Pfam" id="PF07690">
    <property type="entry name" value="MFS_1"/>
    <property type="match status" value="2"/>
</dbReference>
<dbReference type="InterPro" id="IPR036259">
    <property type="entry name" value="MFS_trans_sf"/>
</dbReference>
<dbReference type="AlphaFoldDB" id="A0A1H6DXJ2"/>
<dbReference type="Gene3D" id="1.20.1250.20">
    <property type="entry name" value="MFS general substrate transporter like domains"/>
    <property type="match status" value="1"/>
</dbReference>
<feature type="transmembrane region" description="Helical" evidence="6">
    <location>
        <begin position="225"/>
        <end position="252"/>
    </location>
</feature>
<feature type="transmembrane region" description="Helical" evidence="6">
    <location>
        <begin position="100"/>
        <end position="119"/>
    </location>
</feature>
<dbReference type="GO" id="GO:0005886">
    <property type="term" value="C:plasma membrane"/>
    <property type="evidence" value="ECO:0007669"/>
    <property type="project" value="UniProtKB-SubCell"/>
</dbReference>
<feature type="transmembrane region" description="Helical" evidence="6">
    <location>
        <begin position="258"/>
        <end position="277"/>
    </location>
</feature>
<dbReference type="RefSeq" id="WP_103943936.1">
    <property type="nucleotide sequence ID" value="NZ_FNVO01000025.1"/>
</dbReference>
<evidence type="ECO:0000259" key="7">
    <source>
        <dbReference type="PROSITE" id="PS50850"/>
    </source>
</evidence>
<dbReference type="GO" id="GO:0022857">
    <property type="term" value="F:transmembrane transporter activity"/>
    <property type="evidence" value="ECO:0007669"/>
    <property type="project" value="InterPro"/>
</dbReference>
<name>A0A1H6DXJ2_9ACTN</name>
<evidence type="ECO:0000256" key="4">
    <source>
        <dbReference type="ARBA" id="ARBA00023136"/>
    </source>
</evidence>
<comment type="subcellular location">
    <subcellularLocation>
        <location evidence="1">Cell membrane</location>
        <topology evidence="1">Multi-pass membrane protein</topology>
    </subcellularLocation>
</comment>
<dbReference type="InterPro" id="IPR011701">
    <property type="entry name" value="MFS"/>
</dbReference>
<evidence type="ECO:0000256" key="5">
    <source>
        <dbReference type="SAM" id="MobiDB-lite"/>
    </source>
</evidence>
<evidence type="ECO:0000313" key="8">
    <source>
        <dbReference type="EMBL" id="SEG90057.1"/>
    </source>
</evidence>
<dbReference type="EMBL" id="FNVO01000025">
    <property type="protein sequence ID" value="SEG90057.1"/>
    <property type="molecule type" value="Genomic_DNA"/>
</dbReference>
<feature type="transmembrane region" description="Helical" evidence="6">
    <location>
        <begin position="310"/>
        <end position="334"/>
    </location>
</feature>
<dbReference type="PANTHER" id="PTHR23531:SF1">
    <property type="entry name" value="QUINOLENE RESISTANCE PROTEIN NORA"/>
    <property type="match status" value="1"/>
</dbReference>
<dbReference type="InterPro" id="IPR020846">
    <property type="entry name" value="MFS_dom"/>
</dbReference>
<sequence length="403" mass="40698">MEHPSRDAPPTAPSGAPPRTVAEDAPQVAWWKVFAGLLIALFTTFTAFGAVVPVLPRLVVGEYGGSPLAVGALFTCTAVVALLGRPYGGQVAQRFGCRRVMAAGAGIAVVVGVLYTLPLGLSGLFAARLVMGVGEALLFTAGSVWTVHLAPEHRRGQVVGWYGLAMWSGLSAGPALGELLYRTGSYTAVWVATVALPVVALLVLSRLPGDPDTGAAVSRRLLPPAAILPGLSLGAGAFGYAVLVGFGALALADRGIPNGPVLLSVFSAAYVGVRLLAGRLPDRVGPVAVITVSSVCEAVGLLLIGFGPSWWITALGALVAGGGFTLLYPSLALITIDRAPESERGAALGAVSSFLDLSVGIAGLVGGAVAELSYPATFALAAVLVLGSLPLAPLAARGARKGS</sequence>
<feature type="transmembrane region" description="Helical" evidence="6">
    <location>
        <begin position="33"/>
        <end position="56"/>
    </location>
</feature>
<reference evidence="9" key="1">
    <citation type="submission" date="2016-10" db="EMBL/GenBank/DDBJ databases">
        <authorList>
            <person name="Varghese N."/>
            <person name="Submissions S."/>
        </authorList>
    </citation>
    <scope>NUCLEOTIDE SEQUENCE [LARGE SCALE GENOMIC DNA]</scope>
    <source>
        <strain evidence="9">DSM 43163</strain>
    </source>
</reference>
<evidence type="ECO:0000313" key="9">
    <source>
        <dbReference type="Proteomes" id="UP000236723"/>
    </source>
</evidence>
<feature type="domain" description="Major facilitator superfamily (MFS) profile" evidence="7">
    <location>
        <begin position="33"/>
        <end position="399"/>
    </location>
</feature>
<evidence type="ECO:0000256" key="1">
    <source>
        <dbReference type="ARBA" id="ARBA00004651"/>
    </source>
</evidence>
<gene>
    <name evidence="8" type="ORF">SAMN04489712_12526</name>
</gene>
<dbReference type="SUPFAM" id="SSF103473">
    <property type="entry name" value="MFS general substrate transporter"/>
    <property type="match status" value="1"/>
</dbReference>
<dbReference type="PANTHER" id="PTHR23531">
    <property type="entry name" value="QUINOLENE RESISTANCE PROTEIN NORA"/>
    <property type="match status" value="1"/>
</dbReference>
<dbReference type="InterPro" id="IPR052714">
    <property type="entry name" value="MFS_Exporter"/>
</dbReference>
<dbReference type="Proteomes" id="UP000236723">
    <property type="component" value="Unassembled WGS sequence"/>
</dbReference>
<accession>A0A1H6DXJ2</accession>
<dbReference type="OrthoDB" id="3461193at2"/>
<dbReference type="PROSITE" id="PS50850">
    <property type="entry name" value="MFS"/>
    <property type="match status" value="1"/>
</dbReference>
<protein>
    <submittedName>
        <fullName evidence="8">Predicted arabinose efflux permease, MFS family</fullName>
    </submittedName>
</protein>
<evidence type="ECO:0000256" key="6">
    <source>
        <dbReference type="SAM" id="Phobius"/>
    </source>
</evidence>
<keyword evidence="4 6" id="KW-0472">Membrane</keyword>
<evidence type="ECO:0000256" key="3">
    <source>
        <dbReference type="ARBA" id="ARBA00022989"/>
    </source>
</evidence>
<keyword evidence="3 6" id="KW-1133">Transmembrane helix</keyword>
<feature type="transmembrane region" description="Helical" evidence="6">
    <location>
        <begin position="284"/>
        <end position="304"/>
    </location>
</feature>
<organism evidence="8 9">
    <name type="scientific">Thermomonospora echinospora</name>
    <dbReference type="NCBI Taxonomy" id="1992"/>
    <lineage>
        <taxon>Bacteria</taxon>
        <taxon>Bacillati</taxon>
        <taxon>Actinomycetota</taxon>
        <taxon>Actinomycetes</taxon>
        <taxon>Streptosporangiales</taxon>
        <taxon>Thermomonosporaceae</taxon>
        <taxon>Thermomonospora</taxon>
    </lineage>
</organism>
<proteinExistence type="predicted"/>
<feature type="region of interest" description="Disordered" evidence="5">
    <location>
        <begin position="1"/>
        <end position="21"/>
    </location>
</feature>
<keyword evidence="9" id="KW-1185">Reference proteome</keyword>
<feature type="transmembrane region" description="Helical" evidence="6">
    <location>
        <begin position="376"/>
        <end position="396"/>
    </location>
</feature>
<feature type="transmembrane region" description="Helical" evidence="6">
    <location>
        <begin position="159"/>
        <end position="181"/>
    </location>
</feature>
<feature type="transmembrane region" description="Helical" evidence="6">
    <location>
        <begin position="68"/>
        <end position="88"/>
    </location>
</feature>
<feature type="transmembrane region" description="Helical" evidence="6">
    <location>
        <begin position="187"/>
        <end position="204"/>
    </location>
</feature>
<keyword evidence="2 6" id="KW-0812">Transmembrane</keyword>
<evidence type="ECO:0000256" key="2">
    <source>
        <dbReference type="ARBA" id="ARBA00022692"/>
    </source>
</evidence>
<feature type="transmembrane region" description="Helical" evidence="6">
    <location>
        <begin position="346"/>
        <end position="370"/>
    </location>
</feature>